<dbReference type="CTD" id="684"/>
<evidence type="ECO:0000313" key="1">
    <source>
        <dbReference type="Proteomes" id="UP000694850"/>
    </source>
</evidence>
<dbReference type="Gene3D" id="1.20.5.1700">
    <property type="match status" value="1"/>
</dbReference>
<evidence type="ECO:0000313" key="2">
    <source>
        <dbReference type="RefSeq" id="XP_007943653.2"/>
    </source>
</evidence>
<dbReference type="GO" id="GO:0009986">
    <property type="term" value="C:cell surface"/>
    <property type="evidence" value="ECO:0007669"/>
    <property type="project" value="TreeGrafter"/>
</dbReference>
<dbReference type="GO" id="GO:0005794">
    <property type="term" value="C:Golgi apparatus"/>
    <property type="evidence" value="ECO:0007669"/>
    <property type="project" value="TreeGrafter"/>
</dbReference>
<dbReference type="AlphaFoldDB" id="A0A8B7A6S4"/>
<dbReference type="PANTHER" id="PTHR15190:SF1">
    <property type="entry name" value="BONE MARROW STROMAL ANTIGEN 2"/>
    <property type="match status" value="1"/>
</dbReference>
<proteinExistence type="predicted"/>
<protein>
    <submittedName>
        <fullName evidence="2">Bone marrow stromal antigen 2</fullName>
    </submittedName>
</protein>
<dbReference type="Proteomes" id="UP000694850">
    <property type="component" value="Unplaced"/>
</dbReference>
<dbReference type="GeneID" id="103200875"/>
<accession>A0A8B7A6S4</accession>
<organism evidence="1 2">
    <name type="scientific">Orycteropus afer afer</name>
    <dbReference type="NCBI Taxonomy" id="1230840"/>
    <lineage>
        <taxon>Eukaryota</taxon>
        <taxon>Metazoa</taxon>
        <taxon>Chordata</taxon>
        <taxon>Craniata</taxon>
        <taxon>Vertebrata</taxon>
        <taxon>Euteleostomi</taxon>
        <taxon>Mammalia</taxon>
        <taxon>Eutheria</taxon>
        <taxon>Afrotheria</taxon>
        <taxon>Tubulidentata</taxon>
        <taxon>Orycteropodidae</taxon>
        <taxon>Orycteropus</taxon>
    </lineage>
</organism>
<dbReference type="OrthoDB" id="9635065at2759"/>
<dbReference type="GO" id="GO:0045087">
    <property type="term" value="P:innate immune response"/>
    <property type="evidence" value="ECO:0007669"/>
    <property type="project" value="TreeGrafter"/>
</dbReference>
<dbReference type="Pfam" id="PF16716">
    <property type="entry name" value="BST2"/>
    <property type="match status" value="1"/>
</dbReference>
<dbReference type="RefSeq" id="XP_007943653.2">
    <property type="nucleotide sequence ID" value="XM_007945462.2"/>
</dbReference>
<keyword evidence="1" id="KW-1185">Reference proteome</keyword>
<dbReference type="GO" id="GO:0008191">
    <property type="term" value="F:metalloendopeptidase inhibitor activity"/>
    <property type="evidence" value="ECO:0007669"/>
    <property type="project" value="TreeGrafter"/>
</dbReference>
<name>A0A8B7A6S4_ORYAF</name>
<reference evidence="2" key="1">
    <citation type="submission" date="2025-08" db="UniProtKB">
        <authorList>
            <consortium name="RefSeq"/>
        </authorList>
    </citation>
    <scope>IDENTIFICATION</scope>
</reference>
<gene>
    <name evidence="2" type="primary">BST2</name>
</gene>
<dbReference type="GO" id="GO:0051607">
    <property type="term" value="P:defense response to virus"/>
    <property type="evidence" value="ECO:0007669"/>
    <property type="project" value="InterPro"/>
</dbReference>
<dbReference type="PANTHER" id="PTHR15190">
    <property type="entry name" value="BONE MARROW STROMAL ANTIGEN 2"/>
    <property type="match status" value="1"/>
</dbReference>
<dbReference type="InterPro" id="IPR024886">
    <property type="entry name" value="BST2"/>
</dbReference>
<sequence>MAPSFYHYLPMHMDGKWGSEVGYPKRWIWIGALLFALMVVVVLTVTLIILAVRVNSRACRDGLQVQQECKNTTHLLERQLTQARVDGWRAQAEADSCNQTALFFLGSEILSSVPDSPFVFWEIKKLNQTLQEKLAEVELLRKEKEASEQSKSFDSSSSSAAPGPAVAAALLLLLGLTLKFQDASW</sequence>